<organism evidence="7 8">
    <name type="scientific">Didymella rabiei</name>
    <name type="common">Chickpea ascochyta blight fungus</name>
    <name type="synonym">Mycosphaerella rabiei</name>
    <dbReference type="NCBI Taxonomy" id="5454"/>
    <lineage>
        <taxon>Eukaryota</taxon>
        <taxon>Fungi</taxon>
        <taxon>Dikarya</taxon>
        <taxon>Ascomycota</taxon>
        <taxon>Pezizomycotina</taxon>
        <taxon>Dothideomycetes</taxon>
        <taxon>Pleosporomycetidae</taxon>
        <taxon>Pleosporales</taxon>
        <taxon>Pleosporineae</taxon>
        <taxon>Didymellaceae</taxon>
        <taxon>Ascochyta</taxon>
    </lineage>
</organism>
<keyword evidence="4 6" id="KW-0472">Membrane</keyword>
<comment type="subcellular location">
    <subcellularLocation>
        <location evidence="1">Membrane</location>
        <topology evidence="1">Multi-pass membrane protein</topology>
    </subcellularLocation>
</comment>
<dbReference type="GO" id="GO:0015174">
    <property type="term" value="F:basic amino acid transmembrane transporter activity"/>
    <property type="evidence" value="ECO:0007669"/>
    <property type="project" value="TreeGrafter"/>
</dbReference>
<dbReference type="Gene3D" id="1.20.1250.20">
    <property type="entry name" value="MFS general substrate transporter like domains"/>
    <property type="match status" value="1"/>
</dbReference>
<feature type="compositionally biased region" description="Low complexity" evidence="5">
    <location>
        <begin position="23"/>
        <end position="37"/>
    </location>
</feature>
<keyword evidence="3 6" id="KW-1133">Transmembrane helix</keyword>
<keyword evidence="2 6" id="KW-0812">Transmembrane</keyword>
<feature type="transmembrane region" description="Helical" evidence="6">
    <location>
        <begin position="270"/>
        <end position="291"/>
    </location>
</feature>
<dbReference type="PANTHER" id="PTHR23501">
    <property type="entry name" value="MAJOR FACILITATOR SUPERFAMILY"/>
    <property type="match status" value="1"/>
</dbReference>
<feature type="transmembrane region" description="Helical" evidence="6">
    <location>
        <begin position="436"/>
        <end position="460"/>
    </location>
</feature>
<evidence type="ECO:0000313" key="8">
    <source>
        <dbReference type="Proteomes" id="UP000076837"/>
    </source>
</evidence>
<dbReference type="GO" id="GO:0000329">
    <property type="term" value="C:fungal-type vacuole membrane"/>
    <property type="evidence" value="ECO:0007669"/>
    <property type="project" value="TreeGrafter"/>
</dbReference>
<evidence type="ECO:0000256" key="2">
    <source>
        <dbReference type="ARBA" id="ARBA00022692"/>
    </source>
</evidence>
<name>A0A162YP79_DIDRA</name>
<evidence type="ECO:0000313" key="7">
    <source>
        <dbReference type="EMBL" id="KZM20147.1"/>
    </source>
</evidence>
<comment type="caution">
    <text evidence="7">The sequence shown here is derived from an EMBL/GenBank/DDBJ whole genome shotgun (WGS) entry which is preliminary data.</text>
</comment>
<gene>
    <name evidence="7" type="ORF">ST47_g8725</name>
</gene>
<dbReference type="SUPFAM" id="SSF103473">
    <property type="entry name" value="MFS general substrate transporter"/>
    <property type="match status" value="1"/>
</dbReference>
<dbReference type="Proteomes" id="UP000076837">
    <property type="component" value="Unassembled WGS sequence"/>
</dbReference>
<accession>A0A162YP79</accession>
<feature type="transmembrane region" description="Helical" evidence="6">
    <location>
        <begin position="203"/>
        <end position="222"/>
    </location>
</feature>
<feature type="transmembrane region" description="Helical" evidence="6">
    <location>
        <begin position="142"/>
        <end position="161"/>
    </location>
</feature>
<dbReference type="PROSITE" id="PS50850">
    <property type="entry name" value="MFS"/>
    <property type="match status" value="1"/>
</dbReference>
<feature type="transmembrane region" description="Helical" evidence="6">
    <location>
        <begin position="371"/>
        <end position="394"/>
    </location>
</feature>
<feature type="transmembrane region" description="Helical" evidence="6">
    <location>
        <begin position="345"/>
        <end position="365"/>
    </location>
</feature>
<feature type="transmembrane region" description="Helical" evidence="6">
    <location>
        <begin position="303"/>
        <end position="324"/>
    </location>
</feature>
<sequence length="572" mass="60809">MAAQGAITNTERTPLLLRCGGNSSSSSSSLFSSAASSEGSDERLYPPCRVPSLDEEARLESKPEPSLAAIPTSVGHIVCVLLIGTFISNADSSLLFATHTVIASEFNALHDSSWLLTSFALAQAATLPLYGKLSDIYGRKALLLLAYALFALGCFLVGIGTSMPELIIGRVISGFGASGMTALVSILITDLVPLRDVATWRSWVNIVATTGRSIGGPLGGWLADSVGWRWSFLGQVPFAGIAIVLVWMILPTHVHHLLDEEMKGTKFARIDFLGAILMTLSILGLLLPMEIGGDRVPWSDHRIALLFAGAVAFGMLFLIVEGWVAREPIIPLSVLRHKEVLLSSFIMICQTGAQVGLMFAVPLYFQVTAKASSTAAGAHLFPAVFGNAIGGLIAGSVIKRTGQYKALTLAATGVASLAYLLLILRWHGNTNWLESLYIFPGGFGTGIASSTLFISIQAALDPSFAAIAASTLYLASSVGMLGGMAGVSAVLQQSLRANLDERLTHMGFPDHKRWKIVESAVSDVHYIDKVKPAIANAIIGSYVEALTWTHVVSLGCALTGFVATLFLRQHKL</sequence>
<protein>
    <submittedName>
        <fullName evidence="7">Transmembrane transport</fullName>
    </submittedName>
</protein>
<feature type="transmembrane region" description="Helical" evidence="6">
    <location>
        <begin position="406"/>
        <end position="424"/>
    </location>
</feature>
<dbReference type="InterPro" id="IPR020846">
    <property type="entry name" value="MFS_dom"/>
</dbReference>
<feature type="transmembrane region" description="Helical" evidence="6">
    <location>
        <begin position="472"/>
        <end position="491"/>
    </location>
</feature>
<dbReference type="AlphaFoldDB" id="A0A162YP79"/>
<evidence type="ECO:0000256" key="6">
    <source>
        <dbReference type="SAM" id="Phobius"/>
    </source>
</evidence>
<dbReference type="InterPro" id="IPR036259">
    <property type="entry name" value="MFS_trans_sf"/>
</dbReference>
<feature type="transmembrane region" description="Helical" evidence="6">
    <location>
        <begin position="548"/>
        <end position="567"/>
    </location>
</feature>
<proteinExistence type="predicted"/>
<evidence type="ECO:0000256" key="3">
    <source>
        <dbReference type="ARBA" id="ARBA00022989"/>
    </source>
</evidence>
<evidence type="ECO:0000256" key="1">
    <source>
        <dbReference type="ARBA" id="ARBA00004141"/>
    </source>
</evidence>
<evidence type="ECO:0000256" key="5">
    <source>
        <dbReference type="SAM" id="MobiDB-lite"/>
    </source>
</evidence>
<reference evidence="7 8" key="1">
    <citation type="journal article" date="2016" name="Sci. Rep.">
        <title>Draft genome sequencing and secretome analysis of fungal phytopathogen Ascochyta rabiei provides insight into the necrotrophic effector repertoire.</title>
        <authorList>
            <person name="Verma S."/>
            <person name="Gazara R.K."/>
            <person name="Nizam S."/>
            <person name="Parween S."/>
            <person name="Chattopadhyay D."/>
            <person name="Verma P.K."/>
        </authorList>
    </citation>
    <scope>NUCLEOTIDE SEQUENCE [LARGE SCALE GENOMIC DNA]</scope>
    <source>
        <strain evidence="7 8">ArDII</strain>
    </source>
</reference>
<feature type="transmembrane region" description="Helical" evidence="6">
    <location>
        <begin position="167"/>
        <end position="191"/>
    </location>
</feature>
<dbReference type="PANTHER" id="PTHR23501:SF33">
    <property type="entry name" value="MAJOR FACILITATOR SUPERFAMILY (MFS) PROFILE DOMAIN-CONTAINING PROTEIN"/>
    <property type="match status" value="1"/>
</dbReference>
<dbReference type="Pfam" id="PF07690">
    <property type="entry name" value="MFS_1"/>
    <property type="match status" value="1"/>
</dbReference>
<keyword evidence="8" id="KW-1185">Reference proteome</keyword>
<evidence type="ECO:0000256" key="4">
    <source>
        <dbReference type="ARBA" id="ARBA00023136"/>
    </source>
</evidence>
<feature type="region of interest" description="Disordered" evidence="5">
    <location>
        <begin position="17"/>
        <end position="47"/>
    </location>
</feature>
<dbReference type="EMBL" id="JYNV01000285">
    <property type="protein sequence ID" value="KZM20147.1"/>
    <property type="molecule type" value="Genomic_DNA"/>
</dbReference>
<dbReference type="OrthoDB" id="6770063at2759"/>
<feature type="transmembrane region" description="Helical" evidence="6">
    <location>
        <begin position="228"/>
        <end position="250"/>
    </location>
</feature>
<dbReference type="InterPro" id="IPR011701">
    <property type="entry name" value="MFS"/>
</dbReference>